<accession>A0ABV5J0G7</accession>
<feature type="transmembrane region" description="Helical" evidence="6">
    <location>
        <begin position="473"/>
        <end position="491"/>
    </location>
</feature>
<feature type="transmembrane region" description="Helical" evidence="6">
    <location>
        <begin position="96"/>
        <end position="119"/>
    </location>
</feature>
<name>A0ABV5J0G7_9BACT</name>
<dbReference type="Proteomes" id="UP001589654">
    <property type="component" value="Unassembled WGS sequence"/>
</dbReference>
<feature type="transmembrane region" description="Helical" evidence="6">
    <location>
        <begin position="193"/>
        <end position="214"/>
    </location>
</feature>
<dbReference type="PANTHER" id="PTHR30250:SF26">
    <property type="entry name" value="PSMA PROTEIN"/>
    <property type="match status" value="1"/>
</dbReference>
<gene>
    <name evidence="7" type="ORF">ACFFUR_00315</name>
</gene>
<sequence length="514" mass="57515">MGKITSQKRQKENLKQYGYLNSLTAMIDHVGVQITGFIINPFIVHGLGSTFYGVWQMLTQMTGYANMADTRATQVLKWSVSKKRDIATDEELRSEVMTALVITAFIIPIVLIIGAVIVWYAPFLTNIDEQYYNIIRITCSLLILSLVVHKVFDLFESVLRGMNLGFKRMGFRAGIIAVGGGLKVLAITQGYGLIGLAIVQVLIALSLGFTFYYIVNKTVGWFGFGKTNKEKIKAYGKLSGWFMAFMVTKMMLMNSDKILLGYLIGPDYVTKYTLTLFTAFAIKKIIAAVTDGIIPGIGGKFGKGDYGTVKKARNILITLNWIMVTSFGVTILLLNESFISLWVGKEHYAGTFENLLIMIIAIQYIFFQMDSNIINVTLRLQIKVLLSFLASTATIIAAFLLVKHFEIFGLCISVILGRLILSIGYPLVLKKRLKDNSDAWKLSTWQPMLMTVILLVLATYGSQWMVITNWLNLLMIALVVFPLSGLLIWWVGINSPDRQAVVAVISEIKFFKSH</sequence>
<evidence type="ECO:0000256" key="2">
    <source>
        <dbReference type="ARBA" id="ARBA00022475"/>
    </source>
</evidence>
<feature type="transmembrane region" description="Helical" evidence="6">
    <location>
        <begin position="407"/>
        <end position="428"/>
    </location>
</feature>
<feature type="transmembrane region" description="Helical" evidence="6">
    <location>
        <begin position="169"/>
        <end position="187"/>
    </location>
</feature>
<evidence type="ECO:0000313" key="8">
    <source>
        <dbReference type="Proteomes" id="UP001589654"/>
    </source>
</evidence>
<feature type="transmembrane region" description="Helical" evidence="6">
    <location>
        <begin position="448"/>
        <end position="467"/>
    </location>
</feature>
<protein>
    <submittedName>
        <fullName evidence="7">Lipopolysaccharide biosynthesis protein</fullName>
    </submittedName>
</protein>
<keyword evidence="2" id="KW-1003">Cell membrane</keyword>
<evidence type="ECO:0000256" key="1">
    <source>
        <dbReference type="ARBA" id="ARBA00004651"/>
    </source>
</evidence>
<keyword evidence="8" id="KW-1185">Reference proteome</keyword>
<proteinExistence type="predicted"/>
<dbReference type="EMBL" id="JBHMEW010000005">
    <property type="protein sequence ID" value="MFB9210236.1"/>
    <property type="molecule type" value="Genomic_DNA"/>
</dbReference>
<comment type="subcellular location">
    <subcellularLocation>
        <location evidence="1">Cell membrane</location>
        <topology evidence="1">Multi-pass membrane protein</topology>
    </subcellularLocation>
</comment>
<reference evidence="7 8" key="1">
    <citation type="submission" date="2024-09" db="EMBL/GenBank/DDBJ databases">
        <authorList>
            <person name="Sun Q."/>
            <person name="Mori K."/>
        </authorList>
    </citation>
    <scope>NUCLEOTIDE SEQUENCE [LARGE SCALE GENOMIC DNA]</scope>
    <source>
        <strain evidence="7 8">CECT 7682</strain>
    </source>
</reference>
<keyword evidence="4 6" id="KW-1133">Transmembrane helix</keyword>
<keyword evidence="3 6" id="KW-0812">Transmembrane</keyword>
<comment type="caution">
    <text evidence="7">The sequence shown here is derived from an EMBL/GenBank/DDBJ whole genome shotgun (WGS) entry which is preliminary data.</text>
</comment>
<evidence type="ECO:0000313" key="7">
    <source>
        <dbReference type="EMBL" id="MFB9210236.1"/>
    </source>
</evidence>
<feature type="transmembrane region" description="Helical" evidence="6">
    <location>
        <begin position="315"/>
        <end position="335"/>
    </location>
</feature>
<evidence type="ECO:0000256" key="3">
    <source>
        <dbReference type="ARBA" id="ARBA00022692"/>
    </source>
</evidence>
<dbReference type="RefSeq" id="WP_290249738.1">
    <property type="nucleotide sequence ID" value="NZ_JAUFQT010000002.1"/>
</dbReference>
<feature type="transmembrane region" description="Helical" evidence="6">
    <location>
        <begin position="131"/>
        <end position="148"/>
    </location>
</feature>
<evidence type="ECO:0000256" key="6">
    <source>
        <dbReference type="SAM" id="Phobius"/>
    </source>
</evidence>
<organism evidence="7 8">
    <name type="scientific">Echinicola jeungdonensis</name>
    <dbReference type="NCBI Taxonomy" id="709343"/>
    <lineage>
        <taxon>Bacteria</taxon>
        <taxon>Pseudomonadati</taxon>
        <taxon>Bacteroidota</taxon>
        <taxon>Cytophagia</taxon>
        <taxon>Cytophagales</taxon>
        <taxon>Cyclobacteriaceae</taxon>
        <taxon>Echinicola</taxon>
    </lineage>
</organism>
<evidence type="ECO:0000256" key="5">
    <source>
        <dbReference type="ARBA" id="ARBA00023136"/>
    </source>
</evidence>
<feature type="transmembrane region" description="Helical" evidence="6">
    <location>
        <begin position="380"/>
        <end position="401"/>
    </location>
</feature>
<keyword evidence="5 6" id="KW-0472">Membrane</keyword>
<evidence type="ECO:0000256" key="4">
    <source>
        <dbReference type="ARBA" id="ARBA00022989"/>
    </source>
</evidence>
<dbReference type="InterPro" id="IPR050833">
    <property type="entry name" value="Poly_Biosynth_Transport"/>
</dbReference>
<feature type="transmembrane region" description="Helical" evidence="6">
    <location>
        <begin position="347"/>
        <end position="368"/>
    </location>
</feature>
<dbReference type="PANTHER" id="PTHR30250">
    <property type="entry name" value="PST FAMILY PREDICTED COLANIC ACID TRANSPORTER"/>
    <property type="match status" value="1"/>
</dbReference>